<dbReference type="Gene3D" id="3.40.30.10">
    <property type="entry name" value="Glutaredoxin"/>
    <property type="match status" value="1"/>
</dbReference>
<dbReference type="CDD" id="cd02966">
    <property type="entry name" value="TlpA_like_family"/>
    <property type="match status" value="1"/>
</dbReference>
<dbReference type="InterPro" id="IPR050553">
    <property type="entry name" value="Thioredoxin_ResA/DsbE_sf"/>
</dbReference>
<keyword evidence="4" id="KW-0812">Transmembrane</keyword>
<feature type="region of interest" description="Disordered" evidence="3">
    <location>
        <begin position="1"/>
        <end position="23"/>
    </location>
</feature>
<organism evidence="6">
    <name type="scientific">freshwater metagenome</name>
    <dbReference type="NCBI Taxonomy" id="449393"/>
    <lineage>
        <taxon>unclassified sequences</taxon>
        <taxon>metagenomes</taxon>
        <taxon>ecological metagenomes</taxon>
    </lineage>
</organism>
<dbReference type="GO" id="GO:0030313">
    <property type="term" value="C:cell envelope"/>
    <property type="evidence" value="ECO:0007669"/>
    <property type="project" value="UniProtKB-SubCell"/>
</dbReference>
<feature type="domain" description="Thioredoxin" evidence="5">
    <location>
        <begin position="114"/>
        <end position="266"/>
    </location>
</feature>
<keyword evidence="2" id="KW-0201">Cytochrome c-type biogenesis</keyword>
<feature type="compositionally biased region" description="Basic residues" evidence="3">
    <location>
        <begin position="1"/>
        <end position="11"/>
    </location>
</feature>
<dbReference type="GO" id="GO:0017004">
    <property type="term" value="P:cytochrome complex assembly"/>
    <property type="evidence" value="ECO:0007669"/>
    <property type="project" value="UniProtKB-KW"/>
</dbReference>
<name>A0A6J6NFQ2_9ZZZZ</name>
<evidence type="ECO:0000256" key="2">
    <source>
        <dbReference type="ARBA" id="ARBA00022748"/>
    </source>
</evidence>
<dbReference type="InterPro" id="IPR017937">
    <property type="entry name" value="Thioredoxin_CS"/>
</dbReference>
<dbReference type="GO" id="GO:0016491">
    <property type="term" value="F:oxidoreductase activity"/>
    <property type="evidence" value="ECO:0007669"/>
    <property type="project" value="InterPro"/>
</dbReference>
<evidence type="ECO:0000259" key="5">
    <source>
        <dbReference type="PROSITE" id="PS51352"/>
    </source>
</evidence>
<evidence type="ECO:0000313" key="6">
    <source>
        <dbReference type="EMBL" id="CAB4685109.1"/>
    </source>
</evidence>
<proteinExistence type="predicted"/>
<feature type="region of interest" description="Disordered" evidence="3">
    <location>
        <begin position="91"/>
        <end position="111"/>
    </location>
</feature>
<dbReference type="InterPro" id="IPR036249">
    <property type="entry name" value="Thioredoxin-like_sf"/>
</dbReference>
<sequence length="266" mass="27598">MGKNSHMKSARRTTSTPPPSAAARAAEMKRKVFTFTLIGAIIAIVVVGVIIATQSSTTAPKASGTISSADASAPASLIKAAQEVGFAPRVEPGTGLVEDKPASAGQPPSSTEMLAVGTTAPDFTLKTPIGDSVSLASFKGKAVLVEFFATWCPHCDANQPYIETLYASLPKSQVAFVAINADGETAPSVYAYHVYYGMTYPALLDPSSKAGSFTSPGAAGPVTTAYRVQYFPTFYIVDAAGKIAWRGDGEQPTALLKQELLKAAGA</sequence>
<dbReference type="EMBL" id="CAEZXP010000001">
    <property type="protein sequence ID" value="CAB4685109.1"/>
    <property type="molecule type" value="Genomic_DNA"/>
</dbReference>
<gene>
    <name evidence="6" type="ORF">UFOPK2399_00230</name>
</gene>
<dbReference type="InterPro" id="IPR013740">
    <property type="entry name" value="Redoxin"/>
</dbReference>
<protein>
    <submittedName>
        <fullName evidence="6">Unannotated protein</fullName>
    </submittedName>
</protein>
<keyword evidence="4" id="KW-0472">Membrane</keyword>
<evidence type="ECO:0000256" key="4">
    <source>
        <dbReference type="SAM" id="Phobius"/>
    </source>
</evidence>
<dbReference type="SUPFAM" id="SSF52833">
    <property type="entry name" value="Thioredoxin-like"/>
    <property type="match status" value="1"/>
</dbReference>
<dbReference type="PROSITE" id="PS51352">
    <property type="entry name" value="THIOREDOXIN_2"/>
    <property type="match status" value="1"/>
</dbReference>
<comment type="subcellular location">
    <subcellularLocation>
        <location evidence="1">Cell envelope</location>
    </subcellularLocation>
</comment>
<dbReference type="PROSITE" id="PS00194">
    <property type="entry name" value="THIOREDOXIN_1"/>
    <property type="match status" value="1"/>
</dbReference>
<evidence type="ECO:0000256" key="1">
    <source>
        <dbReference type="ARBA" id="ARBA00004196"/>
    </source>
</evidence>
<dbReference type="AlphaFoldDB" id="A0A6J6NFQ2"/>
<keyword evidence="4" id="KW-1133">Transmembrane helix</keyword>
<evidence type="ECO:0000256" key="3">
    <source>
        <dbReference type="SAM" id="MobiDB-lite"/>
    </source>
</evidence>
<accession>A0A6J6NFQ2</accession>
<dbReference type="PANTHER" id="PTHR42852">
    <property type="entry name" value="THIOL:DISULFIDE INTERCHANGE PROTEIN DSBE"/>
    <property type="match status" value="1"/>
</dbReference>
<dbReference type="Pfam" id="PF08534">
    <property type="entry name" value="Redoxin"/>
    <property type="match status" value="1"/>
</dbReference>
<dbReference type="InterPro" id="IPR013766">
    <property type="entry name" value="Thioredoxin_domain"/>
</dbReference>
<dbReference type="PANTHER" id="PTHR42852:SF13">
    <property type="entry name" value="PROTEIN DIPZ"/>
    <property type="match status" value="1"/>
</dbReference>
<feature type="transmembrane region" description="Helical" evidence="4">
    <location>
        <begin position="32"/>
        <end position="52"/>
    </location>
</feature>
<reference evidence="6" key="1">
    <citation type="submission" date="2020-05" db="EMBL/GenBank/DDBJ databases">
        <authorList>
            <person name="Chiriac C."/>
            <person name="Salcher M."/>
            <person name="Ghai R."/>
            <person name="Kavagutti S V."/>
        </authorList>
    </citation>
    <scope>NUCLEOTIDE SEQUENCE</scope>
</reference>